<evidence type="ECO:0000256" key="1">
    <source>
        <dbReference type="ARBA" id="ARBA00006625"/>
    </source>
</evidence>
<comment type="caution">
    <text evidence="4">The sequence shown here is derived from an EMBL/GenBank/DDBJ whole genome shotgun (WGS) entry which is preliminary data.</text>
</comment>
<evidence type="ECO:0000256" key="2">
    <source>
        <dbReference type="ARBA" id="ARBA00022801"/>
    </source>
</evidence>
<evidence type="ECO:0000313" key="5">
    <source>
        <dbReference type="Proteomes" id="UP000807825"/>
    </source>
</evidence>
<dbReference type="InterPro" id="IPR029132">
    <property type="entry name" value="CBAH/NAAA_C"/>
</dbReference>
<reference evidence="4" key="1">
    <citation type="submission" date="2020-07" db="EMBL/GenBank/DDBJ databases">
        <title>Huge and variable diversity of episymbiotic CPR bacteria and DPANN archaea in groundwater ecosystems.</title>
        <authorList>
            <person name="He C.Y."/>
            <person name="Keren R."/>
            <person name="Whittaker M."/>
            <person name="Farag I.F."/>
            <person name="Doudna J."/>
            <person name="Cate J.H.D."/>
            <person name="Banfield J.F."/>
        </authorList>
    </citation>
    <scope>NUCLEOTIDE SEQUENCE</scope>
    <source>
        <strain evidence="4">NC_groundwater_1664_Pr3_B-0.1um_52_9</strain>
    </source>
</reference>
<protein>
    <submittedName>
        <fullName evidence="4">Choloylglycine hydrolase family protein</fullName>
    </submittedName>
</protein>
<gene>
    <name evidence="4" type="ORF">HY912_05460</name>
</gene>
<dbReference type="GO" id="GO:0016787">
    <property type="term" value="F:hydrolase activity"/>
    <property type="evidence" value="ECO:0007669"/>
    <property type="project" value="UniProtKB-KW"/>
</dbReference>
<dbReference type="AlphaFoldDB" id="A0A9D6YZK5"/>
<dbReference type="Pfam" id="PF02275">
    <property type="entry name" value="CBAH"/>
    <property type="match status" value="1"/>
</dbReference>
<proteinExistence type="inferred from homology"/>
<dbReference type="Proteomes" id="UP000807825">
    <property type="component" value="Unassembled WGS sequence"/>
</dbReference>
<sequence>MGKRSAKLLSFAALIILMVCVTESYSCMSFRVTAKDGNIMIGRTMEFGVDSQWKLAVVPRNMQFTSPAPGGKNGLTWKNKHGYVAVVGWGMDTMVSDGLNEAGLSFGGLWYEPGVKYQDVAPGEESRALAQTMSGAWILGNFSTVDELKQAVTEIKVFGYVVPALHMSPPAHGIIYDANGKCVVMEFGDGKVNLYDNPLGILTNAPDFPWHVNHLRQFIGMSDENPKARDMAGVKLIPTGHGAGMIGLPGDLTPPSRFIRLGITTHFADKPENADKALNVSQHIVNAFNIVSGMVVERSPEGKILARETTQFATFRDLKSKVFYFQTYENLDLRKVDLRKLDFAGDKVKFINMYGDGQSVKDITDSAK</sequence>
<dbReference type="PANTHER" id="PTHR35527">
    <property type="entry name" value="CHOLOYLGLYCINE HYDROLASE"/>
    <property type="match status" value="1"/>
</dbReference>
<dbReference type="EMBL" id="JACRDE010000156">
    <property type="protein sequence ID" value="MBI5248923.1"/>
    <property type="molecule type" value="Genomic_DNA"/>
</dbReference>
<comment type="similarity">
    <text evidence="1">Belongs to the peptidase C59 family.</text>
</comment>
<dbReference type="Gene3D" id="3.60.60.10">
    <property type="entry name" value="Penicillin V Acylase, Chain A"/>
    <property type="match status" value="1"/>
</dbReference>
<feature type="domain" description="Choloylglycine hydrolase/NAAA C-terminal" evidence="3">
    <location>
        <begin position="27"/>
        <end position="343"/>
    </location>
</feature>
<dbReference type="CDD" id="cd00542">
    <property type="entry name" value="Ntn_PVA"/>
    <property type="match status" value="1"/>
</dbReference>
<accession>A0A9D6YZK5</accession>
<keyword evidence="2 4" id="KW-0378">Hydrolase</keyword>
<organism evidence="4 5">
    <name type="scientific">Desulfomonile tiedjei</name>
    <dbReference type="NCBI Taxonomy" id="2358"/>
    <lineage>
        <taxon>Bacteria</taxon>
        <taxon>Pseudomonadati</taxon>
        <taxon>Thermodesulfobacteriota</taxon>
        <taxon>Desulfomonilia</taxon>
        <taxon>Desulfomonilales</taxon>
        <taxon>Desulfomonilaceae</taxon>
        <taxon>Desulfomonile</taxon>
    </lineage>
</organism>
<dbReference type="SUPFAM" id="SSF56235">
    <property type="entry name" value="N-terminal nucleophile aminohydrolases (Ntn hydrolases)"/>
    <property type="match status" value="1"/>
</dbReference>
<name>A0A9D6YZK5_9BACT</name>
<evidence type="ECO:0000259" key="3">
    <source>
        <dbReference type="Pfam" id="PF02275"/>
    </source>
</evidence>
<evidence type="ECO:0000313" key="4">
    <source>
        <dbReference type="EMBL" id="MBI5248923.1"/>
    </source>
</evidence>
<dbReference type="InterPro" id="IPR052193">
    <property type="entry name" value="Peptidase_C59"/>
</dbReference>
<dbReference type="PANTHER" id="PTHR35527:SF2">
    <property type="entry name" value="HYDROLASE"/>
    <property type="match status" value="1"/>
</dbReference>
<dbReference type="InterPro" id="IPR029055">
    <property type="entry name" value="Ntn_hydrolases_N"/>
</dbReference>